<organism evidence="1">
    <name type="scientific">Magallana gigas</name>
    <name type="common">Pacific oyster</name>
    <name type="synonym">Crassostrea gigas</name>
    <dbReference type="NCBI Taxonomy" id="29159"/>
    <lineage>
        <taxon>Eukaryota</taxon>
        <taxon>Metazoa</taxon>
        <taxon>Spiralia</taxon>
        <taxon>Lophotrochozoa</taxon>
        <taxon>Mollusca</taxon>
        <taxon>Bivalvia</taxon>
        <taxon>Autobranchia</taxon>
        <taxon>Pteriomorphia</taxon>
        <taxon>Ostreida</taxon>
        <taxon>Ostreoidea</taxon>
        <taxon>Ostreidae</taxon>
        <taxon>Magallana</taxon>
    </lineage>
</organism>
<dbReference type="EMBL" id="JH816004">
    <property type="protein sequence ID" value="EKC22707.1"/>
    <property type="molecule type" value="Genomic_DNA"/>
</dbReference>
<sequence>MAISNILPCFHRFHDYCQRMSFTCNAHLATFNAKFLPSGRHLDLEPEDISSIQRVINNQTLGQNVLKLCRLFTLSISLYLRTKEYH</sequence>
<evidence type="ECO:0000313" key="1">
    <source>
        <dbReference type="EMBL" id="EKC22707.1"/>
    </source>
</evidence>
<protein>
    <submittedName>
        <fullName evidence="1">Uncharacterized protein</fullName>
    </submittedName>
</protein>
<dbReference type="InParanoid" id="K1PFQ4"/>
<dbReference type="HOGENOM" id="CLU_2500087_0_0_1"/>
<gene>
    <name evidence="1" type="ORF">CGI_10001656</name>
</gene>
<dbReference type="AlphaFoldDB" id="K1PFQ4"/>
<proteinExistence type="predicted"/>
<name>K1PFQ4_MAGGI</name>
<reference evidence="1" key="1">
    <citation type="journal article" date="2012" name="Nature">
        <title>The oyster genome reveals stress adaptation and complexity of shell formation.</title>
        <authorList>
            <person name="Zhang G."/>
            <person name="Fang X."/>
            <person name="Guo X."/>
            <person name="Li L."/>
            <person name="Luo R."/>
            <person name="Xu F."/>
            <person name="Yang P."/>
            <person name="Zhang L."/>
            <person name="Wang X."/>
            <person name="Qi H."/>
            <person name="Xiong Z."/>
            <person name="Que H."/>
            <person name="Xie Y."/>
            <person name="Holland P.W."/>
            <person name="Paps J."/>
            <person name="Zhu Y."/>
            <person name="Wu F."/>
            <person name="Chen Y."/>
            <person name="Wang J."/>
            <person name="Peng C."/>
            <person name="Meng J."/>
            <person name="Yang L."/>
            <person name="Liu J."/>
            <person name="Wen B."/>
            <person name="Zhang N."/>
            <person name="Huang Z."/>
            <person name="Zhu Q."/>
            <person name="Feng Y."/>
            <person name="Mount A."/>
            <person name="Hedgecock D."/>
            <person name="Xu Z."/>
            <person name="Liu Y."/>
            <person name="Domazet-Loso T."/>
            <person name="Du Y."/>
            <person name="Sun X."/>
            <person name="Zhang S."/>
            <person name="Liu B."/>
            <person name="Cheng P."/>
            <person name="Jiang X."/>
            <person name="Li J."/>
            <person name="Fan D."/>
            <person name="Wang W."/>
            <person name="Fu W."/>
            <person name="Wang T."/>
            <person name="Wang B."/>
            <person name="Zhang J."/>
            <person name="Peng Z."/>
            <person name="Li Y."/>
            <person name="Li N."/>
            <person name="Wang J."/>
            <person name="Chen M."/>
            <person name="He Y."/>
            <person name="Tan F."/>
            <person name="Song X."/>
            <person name="Zheng Q."/>
            <person name="Huang R."/>
            <person name="Yang H."/>
            <person name="Du X."/>
            <person name="Chen L."/>
            <person name="Yang M."/>
            <person name="Gaffney P.M."/>
            <person name="Wang S."/>
            <person name="Luo L."/>
            <person name="She Z."/>
            <person name="Ming Y."/>
            <person name="Huang W."/>
            <person name="Zhang S."/>
            <person name="Huang B."/>
            <person name="Zhang Y."/>
            <person name="Qu T."/>
            <person name="Ni P."/>
            <person name="Miao G."/>
            <person name="Wang J."/>
            <person name="Wang Q."/>
            <person name="Steinberg C.E."/>
            <person name="Wang H."/>
            <person name="Li N."/>
            <person name="Qian L."/>
            <person name="Zhang G."/>
            <person name="Li Y."/>
            <person name="Yang H."/>
            <person name="Liu X."/>
            <person name="Wang J."/>
            <person name="Yin Y."/>
            <person name="Wang J."/>
        </authorList>
    </citation>
    <scope>NUCLEOTIDE SEQUENCE [LARGE SCALE GENOMIC DNA]</scope>
    <source>
        <strain evidence="1">05x7-T-G4-1.051#20</strain>
    </source>
</reference>
<accession>K1PFQ4</accession>